<dbReference type="Proteomes" id="UP001420932">
    <property type="component" value="Unassembled WGS sequence"/>
</dbReference>
<dbReference type="EMBL" id="JBBNAF010000006">
    <property type="protein sequence ID" value="KAK9134521.1"/>
    <property type="molecule type" value="Genomic_DNA"/>
</dbReference>
<gene>
    <name evidence="1" type="ORF">Syun_013851</name>
</gene>
<dbReference type="PANTHER" id="PTHR21506">
    <property type="entry name" value="COMPONENT OF OLIGOMERIC GOLGI COMPLEX 6"/>
    <property type="match status" value="1"/>
</dbReference>
<dbReference type="GO" id="GO:0006891">
    <property type="term" value="P:intra-Golgi vesicle-mediated transport"/>
    <property type="evidence" value="ECO:0007669"/>
    <property type="project" value="InterPro"/>
</dbReference>
<comment type="caution">
    <text evidence="1">The sequence shown here is derived from an EMBL/GenBank/DDBJ whole genome shotgun (WGS) entry which is preliminary data.</text>
</comment>
<dbReference type="PANTHER" id="PTHR21506:SF0">
    <property type="entry name" value="CONSERVED OLIGOMERIC GOLGI COMPLEX SUBUNIT 6"/>
    <property type="match status" value="1"/>
</dbReference>
<accession>A0AAP0JJ98</accession>
<name>A0AAP0JJ98_9MAGN</name>
<keyword evidence="2" id="KW-1185">Reference proteome</keyword>
<evidence type="ECO:0000313" key="1">
    <source>
        <dbReference type="EMBL" id="KAK9134521.1"/>
    </source>
</evidence>
<reference evidence="1 2" key="1">
    <citation type="submission" date="2024-01" db="EMBL/GenBank/DDBJ databases">
        <title>Genome assemblies of Stephania.</title>
        <authorList>
            <person name="Yang L."/>
        </authorList>
    </citation>
    <scope>NUCLEOTIDE SEQUENCE [LARGE SCALE GENOMIC DNA]</scope>
    <source>
        <strain evidence="1">YNDBR</strain>
        <tissue evidence="1">Leaf</tissue>
    </source>
</reference>
<sequence length="338" mass="37372">MVSNPISLILITQKRGGYGGGAHSSGESSTVAARLPQKWTNRLALDRVEEEVTALAECCDKVECVISEELKEIGWNRRIRLDPVLLCGVVLIAKACESAIAVRVFGDIISTTERLKHELEVTTQRREIASCFLRDYQLSNEEIHALREEDLSENFFKALSHVQEIHANCKILLMTHHQRAGLELMDMMAVYQEGAYERLCKINVLSSHVVNKLVVAIGGATALAAGVYTTSILKVMYRTESYFVIVNNEYGEQTEEELLPGGRTFSVALSVGGWFFDRVGVSAIDCPYPSNLASFDQHCPVAVVDQWDMFAAVATHEEVAVVAVVVMAEIGLLHPWSS</sequence>
<dbReference type="AlphaFoldDB" id="A0AAP0JJ98"/>
<organism evidence="1 2">
    <name type="scientific">Stephania yunnanensis</name>
    <dbReference type="NCBI Taxonomy" id="152371"/>
    <lineage>
        <taxon>Eukaryota</taxon>
        <taxon>Viridiplantae</taxon>
        <taxon>Streptophyta</taxon>
        <taxon>Embryophyta</taxon>
        <taxon>Tracheophyta</taxon>
        <taxon>Spermatophyta</taxon>
        <taxon>Magnoliopsida</taxon>
        <taxon>Ranunculales</taxon>
        <taxon>Menispermaceae</taxon>
        <taxon>Menispermoideae</taxon>
        <taxon>Cissampelideae</taxon>
        <taxon>Stephania</taxon>
    </lineage>
</organism>
<dbReference type="InterPro" id="IPR010490">
    <property type="entry name" value="COG6"/>
</dbReference>
<protein>
    <submittedName>
        <fullName evidence="1">Uncharacterized protein</fullName>
    </submittedName>
</protein>
<proteinExistence type="predicted"/>
<evidence type="ECO:0000313" key="2">
    <source>
        <dbReference type="Proteomes" id="UP001420932"/>
    </source>
</evidence>
<dbReference type="GO" id="GO:0017119">
    <property type="term" value="C:Golgi transport complex"/>
    <property type="evidence" value="ECO:0007669"/>
    <property type="project" value="InterPro"/>
</dbReference>